<evidence type="ECO:0000256" key="4">
    <source>
        <dbReference type="ARBA" id="ARBA00022980"/>
    </source>
</evidence>
<name>A0ABW9X9U3_9SPHN</name>
<proteinExistence type="inferred from homology"/>
<protein>
    <recommendedName>
        <fullName evidence="6 7">Large ribosomal subunit protein uL16</fullName>
    </recommendedName>
</protein>
<dbReference type="GO" id="GO:0005840">
    <property type="term" value="C:ribosome"/>
    <property type="evidence" value="ECO:0007669"/>
    <property type="project" value="UniProtKB-KW"/>
</dbReference>
<keyword evidence="7 9" id="KW-0694">RNA-binding</keyword>
<dbReference type="PANTHER" id="PTHR12220">
    <property type="entry name" value="50S/60S RIBOSOMAL PROTEIN L16"/>
    <property type="match status" value="1"/>
</dbReference>
<evidence type="ECO:0000313" key="11">
    <source>
        <dbReference type="Proteomes" id="UP000753724"/>
    </source>
</evidence>
<comment type="caution">
    <text evidence="10">The sequence shown here is derived from an EMBL/GenBank/DDBJ whole genome shotgun (WGS) entry which is preliminary data.</text>
</comment>
<gene>
    <name evidence="7 10" type="primary">rplP</name>
    <name evidence="10" type="ORF">GTZ99_01685</name>
</gene>
<keyword evidence="3 7" id="KW-0699">rRNA-binding</keyword>
<accession>A0ABW9X9U3</accession>
<dbReference type="InterPro" id="IPR036920">
    <property type="entry name" value="Ribosomal_uL16_sf"/>
</dbReference>
<reference evidence="11" key="1">
    <citation type="submission" date="2020-01" db="EMBL/GenBank/DDBJ databases">
        <title>Sphingomonas sp. strain CSW-10.</title>
        <authorList>
            <person name="Chen W.-M."/>
        </authorList>
    </citation>
    <scope>NUCLEOTIDE SEQUENCE [LARGE SCALE GENOMIC DNA]</scope>
    <source>
        <strain evidence="11">FSY-8</strain>
    </source>
</reference>
<dbReference type="Gene3D" id="3.90.1170.10">
    <property type="entry name" value="Ribosomal protein L10e/L16"/>
    <property type="match status" value="1"/>
</dbReference>
<dbReference type="NCBIfam" id="TIGR01164">
    <property type="entry name" value="rplP_bact"/>
    <property type="match status" value="1"/>
</dbReference>
<dbReference type="SUPFAM" id="SSF54686">
    <property type="entry name" value="Ribosomal protein L16p/L10e"/>
    <property type="match status" value="1"/>
</dbReference>
<dbReference type="HAMAP" id="MF_01342">
    <property type="entry name" value="Ribosomal_uL16"/>
    <property type="match status" value="1"/>
</dbReference>
<keyword evidence="5 7" id="KW-0687">Ribonucleoprotein</keyword>
<dbReference type="Proteomes" id="UP000753724">
    <property type="component" value="Unassembled WGS sequence"/>
</dbReference>
<dbReference type="EMBL" id="JAAAPO010000001">
    <property type="protein sequence ID" value="NBC35265.1"/>
    <property type="molecule type" value="Genomic_DNA"/>
</dbReference>
<dbReference type="PROSITE" id="PS00586">
    <property type="entry name" value="RIBOSOMAL_L16_1"/>
    <property type="match status" value="1"/>
</dbReference>
<evidence type="ECO:0000256" key="2">
    <source>
        <dbReference type="ARBA" id="ARBA00022555"/>
    </source>
</evidence>
<dbReference type="InterPro" id="IPR047873">
    <property type="entry name" value="Ribosomal_uL16"/>
</dbReference>
<comment type="subunit">
    <text evidence="7 9">Part of the 50S ribosomal subunit.</text>
</comment>
<dbReference type="RefSeq" id="WP_161716544.1">
    <property type="nucleotide sequence ID" value="NZ_JAAAPO010000001.1"/>
</dbReference>
<evidence type="ECO:0000256" key="6">
    <source>
        <dbReference type="ARBA" id="ARBA00035198"/>
    </source>
</evidence>
<dbReference type="PANTHER" id="PTHR12220:SF13">
    <property type="entry name" value="LARGE RIBOSOMAL SUBUNIT PROTEIN UL16M"/>
    <property type="match status" value="1"/>
</dbReference>
<dbReference type="InterPro" id="IPR000114">
    <property type="entry name" value="Ribosomal_uL16_bact-type"/>
</dbReference>
<evidence type="ECO:0000256" key="7">
    <source>
        <dbReference type="HAMAP-Rule" id="MF_01342"/>
    </source>
</evidence>
<comment type="similarity">
    <text evidence="1 7 8">Belongs to the universal ribosomal protein uL16 family.</text>
</comment>
<dbReference type="InterPro" id="IPR020798">
    <property type="entry name" value="Ribosomal_uL16_CS"/>
</dbReference>
<evidence type="ECO:0000256" key="3">
    <source>
        <dbReference type="ARBA" id="ARBA00022730"/>
    </source>
</evidence>
<evidence type="ECO:0000256" key="8">
    <source>
        <dbReference type="RuleBase" id="RU004413"/>
    </source>
</evidence>
<evidence type="ECO:0000256" key="5">
    <source>
        <dbReference type="ARBA" id="ARBA00023274"/>
    </source>
</evidence>
<keyword evidence="11" id="KW-1185">Reference proteome</keyword>
<keyword evidence="4 7" id="KW-0689">Ribosomal protein</keyword>
<evidence type="ECO:0000313" key="10">
    <source>
        <dbReference type="EMBL" id="NBC35265.1"/>
    </source>
</evidence>
<dbReference type="InterPro" id="IPR016180">
    <property type="entry name" value="Ribosomal_uL16_dom"/>
</dbReference>
<dbReference type="Pfam" id="PF00252">
    <property type="entry name" value="Ribosomal_L16"/>
    <property type="match status" value="1"/>
</dbReference>
<dbReference type="PRINTS" id="PR00060">
    <property type="entry name" value="RIBOSOMALL16"/>
</dbReference>
<evidence type="ECO:0000256" key="9">
    <source>
        <dbReference type="RuleBase" id="RU004414"/>
    </source>
</evidence>
<sequence>MLQPKKTKFRKAFKGRLHGNAKGGTDLNFGSYGLKALEPERVTARQIEAARRAIQRHLRRQGRLWIRVFPDLPVSKKPAEVRQGKGKGSIEYWAARVKPGKILFELDGVSGQMAAGAFERAAMKLPIKTKIVAKLGDTSHLGGDE</sequence>
<comment type="function">
    <text evidence="7 9">Binds 23S rRNA and is also seen to make contacts with the A and possibly P site tRNAs.</text>
</comment>
<evidence type="ECO:0000256" key="1">
    <source>
        <dbReference type="ARBA" id="ARBA00008931"/>
    </source>
</evidence>
<dbReference type="CDD" id="cd01433">
    <property type="entry name" value="Ribosomal_L16_L10e"/>
    <property type="match status" value="1"/>
</dbReference>
<organism evidence="10 11">
    <name type="scientific">Novosphingobium ovatum</name>
    <dbReference type="NCBI Taxonomy" id="1908523"/>
    <lineage>
        <taxon>Bacteria</taxon>
        <taxon>Pseudomonadati</taxon>
        <taxon>Pseudomonadota</taxon>
        <taxon>Alphaproteobacteria</taxon>
        <taxon>Sphingomonadales</taxon>
        <taxon>Sphingomonadaceae</taxon>
        <taxon>Novosphingobium</taxon>
    </lineage>
</organism>
<keyword evidence="2 7" id="KW-0820">tRNA-binding</keyword>